<reference evidence="1 2" key="1">
    <citation type="journal article" date="2016" name="Appl. Environ. Microbiol.">
        <title>Lack of Overt Genome Reduction in the Bryostatin-Producing Bryozoan Symbiont "Candidatus Endobugula sertula".</title>
        <authorList>
            <person name="Miller I.J."/>
            <person name="Vanee N."/>
            <person name="Fong S.S."/>
            <person name="Lim-Fong G.E."/>
            <person name="Kwan J.C."/>
        </authorList>
    </citation>
    <scope>NUCLEOTIDE SEQUENCE [LARGE SCALE GENOMIC DNA]</scope>
    <source>
        <strain evidence="1">AB1-4</strain>
    </source>
</reference>
<protein>
    <submittedName>
        <fullName evidence="1">Uncharacterized protein</fullName>
    </submittedName>
</protein>
<evidence type="ECO:0000313" key="1">
    <source>
        <dbReference type="EMBL" id="ODS22805.1"/>
    </source>
</evidence>
<dbReference type="GO" id="GO:0004497">
    <property type="term" value="F:monooxygenase activity"/>
    <property type="evidence" value="ECO:0007669"/>
    <property type="project" value="InterPro"/>
</dbReference>
<name>A0A1D2QML2_9GAMM</name>
<dbReference type="EMBL" id="MDLC01000051">
    <property type="protein sequence ID" value="ODS22805.1"/>
    <property type="molecule type" value="Genomic_DNA"/>
</dbReference>
<organism evidence="1 2">
    <name type="scientific">Candidatus Endobugula sertula</name>
    <name type="common">Bugula neritina bacterial symbiont</name>
    <dbReference type="NCBI Taxonomy" id="62101"/>
    <lineage>
        <taxon>Bacteria</taxon>
        <taxon>Pseudomonadati</taxon>
        <taxon>Pseudomonadota</taxon>
        <taxon>Gammaproteobacteria</taxon>
        <taxon>Cellvibrionales</taxon>
        <taxon>Cellvibrionaceae</taxon>
        <taxon>Candidatus Endobugula</taxon>
    </lineage>
</organism>
<dbReference type="STRING" id="62101.AB835_12070"/>
<dbReference type="Gene3D" id="1.10.630.10">
    <property type="entry name" value="Cytochrome P450"/>
    <property type="match status" value="1"/>
</dbReference>
<sequence length="153" mass="17575">MTNEGLVIKGKGSGIIDESLASLNTVKRDYLAEYDTAMEEDKYPLVRRWMKEEPLPFFKQLREERPVLVTPECTLLASSTDVKEALQLPNIFTTRLYQTKMGVTDTDPGYMTAHDDNALHHREKSIMKAMLNRVHIPLQDEHLLQLKMITPCD</sequence>
<accession>A0A1D2QML2</accession>
<dbReference type="GO" id="GO:0016705">
    <property type="term" value="F:oxidoreductase activity, acting on paired donors, with incorporation or reduction of molecular oxygen"/>
    <property type="evidence" value="ECO:0007669"/>
    <property type="project" value="InterPro"/>
</dbReference>
<dbReference type="GO" id="GO:0005506">
    <property type="term" value="F:iron ion binding"/>
    <property type="evidence" value="ECO:0007669"/>
    <property type="project" value="InterPro"/>
</dbReference>
<proteinExistence type="predicted"/>
<evidence type="ECO:0000313" key="2">
    <source>
        <dbReference type="Proteomes" id="UP000242502"/>
    </source>
</evidence>
<gene>
    <name evidence="1" type="ORF">AB835_12070</name>
</gene>
<dbReference type="InterPro" id="IPR036396">
    <property type="entry name" value="Cyt_P450_sf"/>
</dbReference>
<dbReference type="AlphaFoldDB" id="A0A1D2QML2"/>
<dbReference type="GO" id="GO:0020037">
    <property type="term" value="F:heme binding"/>
    <property type="evidence" value="ECO:0007669"/>
    <property type="project" value="InterPro"/>
</dbReference>
<comment type="caution">
    <text evidence="1">The sequence shown here is derived from an EMBL/GenBank/DDBJ whole genome shotgun (WGS) entry which is preliminary data.</text>
</comment>
<dbReference type="Proteomes" id="UP000242502">
    <property type="component" value="Unassembled WGS sequence"/>
</dbReference>